<evidence type="ECO:0000313" key="5">
    <source>
        <dbReference type="Proteomes" id="UP000654370"/>
    </source>
</evidence>
<evidence type="ECO:0000256" key="1">
    <source>
        <dbReference type="ARBA" id="ARBA00022801"/>
    </source>
</evidence>
<dbReference type="SUPFAM" id="SSF48208">
    <property type="entry name" value="Six-hairpin glycosidases"/>
    <property type="match status" value="1"/>
</dbReference>
<dbReference type="InterPro" id="IPR010905">
    <property type="entry name" value="Glyco_hydro_88"/>
</dbReference>
<organism evidence="4 5">
    <name type="scientific">Mortierella isabellina</name>
    <name type="common">Filamentous fungus</name>
    <name type="synonym">Umbelopsis isabellina</name>
    <dbReference type="NCBI Taxonomy" id="91625"/>
    <lineage>
        <taxon>Eukaryota</taxon>
        <taxon>Fungi</taxon>
        <taxon>Fungi incertae sedis</taxon>
        <taxon>Mucoromycota</taxon>
        <taxon>Mucoromycotina</taxon>
        <taxon>Umbelopsidomycetes</taxon>
        <taxon>Umbelopsidales</taxon>
        <taxon>Umbelopsidaceae</taxon>
        <taxon>Umbelopsis</taxon>
    </lineage>
</organism>
<keyword evidence="1" id="KW-0378">Hydrolase</keyword>
<dbReference type="Proteomes" id="UP000654370">
    <property type="component" value="Unassembled WGS sequence"/>
</dbReference>
<protein>
    <recommendedName>
        <fullName evidence="6">Unsaturated glucuronyl hydrolase</fullName>
    </recommendedName>
</protein>
<sequence length="405" mass="45995">MQVQSSVAYPPKEPETQQDQPQDQKSIFKAVLDESNVAKILKVANQELTVPTTFPHSTNQGATEYIYEPATWWTTGFFPGSVWALVERASKRKMSTSFDDLVKVARKWEDAVESQKNNTNTHDIGFMIMPSFQRDLDVTGNKACQEVIITAAESLMTRWSDTVQCFRSWNSTRTKEYEYNDKDKYFLVIIDNMMNLDLLYSASLLSGDPKYAEHATKHAETTLKHHIRADDSTYHLIVYDATNGDVMASLTHQGYQHESTWSRGQAWALYGYAIVYKYTKDRKYLDAAKRLANYFMTRVEDGVVYWDFDAPRPCFWDTSAAMIACSGMLLICELENSLEYLPQVTSILKACVNGALTPENGATILDHSTVNNHEHANVRSADTGLVYADYYFLEVGNRLIDMGLA</sequence>
<dbReference type="InterPro" id="IPR012341">
    <property type="entry name" value="6hp_glycosidase-like_sf"/>
</dbReference>
<dbReference type="AlphaFoldDB" id="A0A8H7PCQ3"/>
<dbReference type="Gene3D" id="1.50.10.10">
    <property type="match status" value="1"/>
</dbReference>
<comment type="similarity">
    <text evidence="2">Belongs to the glycosyl hydrolase 88 family.</text>
</comment>
<reference evidence="4" key="1">
    <citation type="submission" date="2020-12" db="EMBL/GenBank/DDBJ databases">
        <title>Metabolic potential, ecology and presence of endohyphal bacteria is reflected in genomic diversity of Mucoromycotina.</title>
        <authorList>
            <person name="Muszewska A."/>
            <person name="Okrasinska A."/>
            <person name="Steczkiewicz K."/>
            <person name="Drgas O."/>
            <person name="Orlowska M."/>
            <person name="Perlinska-Lenart U."/>
            <person name="Aleksandrzak-Piekarczyk T."/>
            <person name="Szatraj K."/>
            <person name="Zielenkiewicz U."/>
            <person name="Pilsyk S."/>
            <person name="Malc E."/>
            <person name="Mieczkowski P."/>
            <person name="Kruszewska J.S."/>
            <person name="Biernat P."/>
            <person name="Pawlowska J."/>
        </authorList>
    </citation>
    <scope>NUCLEOTIDE SEQUENCE</scope>
    <source>
        <strain evidence="4">WA0000067209</strain>
    </source>
</reference>
<gene>
    <name evidence="4" type="ORF">INT43_002887</name>
</gene>
<evidence type="ECO:0000313" key="4">
    <source>
        <dbReference type="EMBL" id="KAG2171265.1"/>
    </source>
</evidence>
<dbReference type="Pfam" id="PF07470">
    <property type="entry name" value="Glyco_hydro_88"/>
    <property type="match status" value="1"/>
</dbReference>
<dbReference type="OrthoDB" id="2317065at2759"/>
<dbReference type="GO" id="GO:0052757">
    <property type="term" value="F:chondroitin hydrolase activity"/>
    <property type="evidence" value="ECO:0007669"/>
    <property type="project" value="TreeGrafter"/>
</dbReference>
<dbReference type="PANTHER" id="PTHR36845">
    <property type="entry name" value="HYDROLASE, PUTATIVE (AFU_ORTHOLOGUE AFUA_7G05090)-RELATED"/>
    <property type="match status" value="1"/>
</dbReference>
<dbReference type="PANTHER" id="PTHR36845:SF1">
    <property type="entry name" value="HYDROLASE, PUTATIVE (AFU_ORTHOLOGUE AFUA_7G05090)-RELATED"/>
    <property type="match status" value="1"/>
</dbReference>
<dbReference type="InterPro" id="IPR052369">
    <property type="entry name" value="UG_Glycosaminoglycan_Hydrolase"/>
</dbReference>
<dbReference type="InterPro" id="IPR008928">
    <property type="entry name" value="6-hairpin_glycosidase_sf"/>
</dbReference>
<dbReference type="EMBL" id="JAEPQZ010000022">
    <property type="protein sequence ID" value="KAG2171265.1"/>
    <property type="molecule type" value="Genomic_DNA"/>
</dbReference>
<evidence type="ECO:0000256" key="2">
    <source>
        <dbReference type="ARBA" id="ARBA00038358"/>
    </source>
</evidence>
<keyword evidence="5" id="KW-1185">Reference proteome</keyword>
<proteinExistence type="inferred from homology"/>
<dbReference type="GO" id="GO:0000272">
    <property type="term" value="P:polysaccharide catabolic process"/>
    <property type="evidence" value="ECO:0007669"/>
    <property type="project" value="TreeGrafter"/>
</dbReference>
<evidence type="ECO:0000256" key="3">
    <source>
        <dbReference type="SAM" id="MobiDB-lite"/>
    </source>
</evidence>
<comment type="caution">
    <text evidence="4">The sequence shown here is derived from an EMBL/GenBank/DDBJ whole genome shotgun (WGS) entry which is preliminary data.</text>
</comment>
<name>A0A8H7PCQ3_MORIS</name>
<accession>A0A8H7PCQ3</accession>
<evidence type="ECO:0008006" key="6">
    <source>
        <dbReference type="Google" id="ProtNLM"/>
    </source>
</evidence>
<feature type="region of interest" description="Disordered" evidence="3">
    <location>
        <begin position="1"/>
        <end position="24"/>
    </location>
</feature>